<dbReference type="Proteomes" id="UP000233293">
    <property type="component" value="Unassembled WGS sequence"/>
</dbReference>
<dbReference type="InterPro" id="IPR036890">
    <property type="entry name" value="HATPase_C_sf"/>
</dbReference>
<organism evidence="5 6">
    <name type="scientific">Telmatospirillum siberiense</name>
    <dbReference type="NCBI Taxonomy" id="382514"/>
    <lineage>
        <taxon>Bacteria</taxon>
        <taxon>Pseudomonadati</taxon>
        <taxon>Pseudomonadota</taxon>
        <taxon>Alphaproteobacteria</taxon>
        <taxon>Rhodospirillales</taxon>
        <taxon>Rhodospirillaceae</taxon>
        <taxon>Telmatospirillum</taxon>
    </lineage>
</organism>
<dbReference type="InterPro" id="IPR003594">
    <property type="entry name" value="HATPase_dom"/>
</dbReference>
<dbReference type="InterPro" id="IPR036097">
    <property type="entry name" value="HisK_dim/P_sf"/>
</dbReference>
<dbReference type="Gene3D" id="1.10.287.130">
    <property type="match status" value="1"/>
</dbReference>
<evidence type="ECO:0000256" key="3">
    <source>
        <dbReference type="ARBA" id="ARBA00022553"/>
    </source>
</evidence>
<dbReference type="InterPro" id="IPR003661">
    <property type="entry name" value="HisK_dim/P_dom"/>
</dbReference>
<accession>A0A2N3PNM7</accession>
<evidence type="ECO:0000313" key="6">
    <source>
        <dbReference type="Proteomes" id="UP000233293"/>
    </source>
</evidence>
<dbReference type="SMART" id="SM00387">
    <property type="entry name" value="HATPase_c"/>
    <property type="match status" value="1"/>
</dbReference>
<evidence type="ECO:0000259" key="4">
    <source>
        <dbReference type="PROSITE" id="PS50109"/>
    </source>
</evidence>
<reference evidence="6" key="1">
    <citation type="submission" date="2017-12" db="EMBL/GenBank/DDBJ databases">
        <title>Draft genome sequence of Telmatospirillum siberiense 26-4b1T, an acidotolerant peatland alphaproteobacterium potentially involved in sulfur cycling.</title>
        <authorList>
            <person name="Hausmann B."/>
            <person name="Pjevac P."/>
            <person name="Schreck K."/>
            <person name="Herbold C.W."/>
            <person name="Daims H."/>
            <person name="Wagner M."/>
            <person name="Pester M."/>
            <person name="Loy A."/>
        </authorList>
    </citation>
    <scope>NUCLEOTIDE SEQUENCE [LARGE SCALE GENOMIC DNA]</scope>
    <source>
        <strain evidence="6">26-4b1</strain>
    </source>
</reference>
<dbReference type="PRINTS" id="PR00344">
    <property type="entry name" value="BCTRLSENSOR"/>
</dbReference>
<feature type="domain" description="Histidine kinase" evidence="4">
    <location>
        <begin position="156"/>
        <end position="388"/>
    </location>
</feature>
<keyword evidence="6" id="KW-1185">Reference proteome</keyword>
<sequence length="403" mass="44341">MCLTSVPVDYPCGELEKIFRKMATAPGVTVVDGRQLVGMISREYFVMTILRPYGRQLHLSRSVGHLLGQIRWPPLVIDERVDIETAVGMALSRRRECGYDPVVVTFADGQFGVLNMQVLLSALAVLFEARNEELQQAQARLIQTEKMASLGGLVAGIAHEISTPLGVLLGTAGHFADLVREIDAKMTGQVLRRPDFEHFLKDAGQASRLIEMNASRAADLVQSFKQVSVDQASGERRQFDLRRTIYETMVAMSPKWKRRPVKISAQCRASISCDTYPGALSQILTNLLSNSLMHGFDGNRPGAIQIVAEYGEDDSVLVTYSDDGKGIPQSLQTRVFDPFFTTRRNRGGTGLGLHVVYNLVTKVLRGSLNMSSTENKGVQFQIMFPRRLPGAATRAIAPGASRG</sequence>
<comment type="catalytic activity">
    <reaction evidence="1">
        <text>ATP + protein L-histidine = ADP + protein N-phospho-L-histidine.</text>
        <dbReference type="EC" id="2.7.13.3"/>
    </reaction>
</comment>
<dbReference type="InterPro" id="IPR005467">
    <property type="entry name" value="His_kinase_dom"/>
</dbReference>
<name>A0A2N3PNM7_9PROT</name>
<protein>
    <recommendedName>
        <fullName evidence="2">histidine kinase</fullName>
        <ecNumber evidence="2">2.7.13.3</ecNumber>
    </recommendedName>
</protein>
<dbReference type="PROSITE" id="PS50109">
    <property type="entry name" value="HIS_KIN"/>
    <property type="match status" value="1"/>
</dbReference>
<dbReference type="SUPFAM" id="SSF55874">
    <property type="entry name" value="ATPase domain of HSP90 chaperone/DNA topoisomerase II/histidine kinase"/>
    <property type="match status" value="1"/>
</dbReference>
<dbReference type="InterPro" id="IPR004358">
    <property type="entry name" value="Sig_transdc_His_kin-like_C"/>
</dbReference>
<dbReference type="CDD" id="cd00075">
    <property type="entry name" value="HATPase"/>
    <property type="match status" value="1"/>
</dbReference>
<dbReference type="CDD" id="cd00082">
    <property type="entry name" value="HisKA"/>
    <property type="match status" value="1"/>
</dbReference>
<keyword evidence="3" id="KW-0597">Phosphoprotein</keyword>
<dbReference type="SUPFAM" id="SSF47384">
    <property type="entry name" value="Homodimeric domain of signal transducing histidine kinase"/>
    <property type="match status" value="1"/>
</dbReference>
<comment type="caution">
    <text evidence="5">The sequence shown here is derived from an EMBL/GenBank/DDBJ whole genome shotgun (WGS) entry which is preliminary data.</text>
</comment>
<dbReference type="EMBL" id="PIUM01000040">
    <property type="protein sequence ID" value="PKU21990.1"/>
    <property type="molecule type" value="Genomic_DNA"/>
</dbReference>
<dbReference type="Pfam" id="PF02518">
    <property type="entry name" value="HATPase_c"/>
    <property type="match status" value="1"/>
</dbReference>
<dbReference type="GO" id="GO:0000155">
    <property type="term" value="F:phosphorelay sensor kinase activity"/>
    <property type="evidence" value="ECO:0007669"/>
    <property type="project" value="InterPro"/>
</dbReference>
<dbReference type="AlphaFoldDB" id="A0A2N3PNM7"/>
<evidence type="ECO:0000313" key="5">
    <source>
        <dbReference type="EMBL" id="PKU21990.1"/>
    </source>
</evidence>
<gene>
    <name evidence="5" type="ORF">CWS72_24100</name>
</gene>
<evidence type="ECO:0000256" key="1">
    <source>
        <dbReference type="ARBA" id="ARBA00000085"/>
    </source>
</evidence>
<dbReference type="EC" id="2.7.13.3" evidence="2"/>
<dbReference type="PANTHER" id="PTHR43065">
    <property type="entry name" value="SENSOR HISTIDINE KINASE"/>
    <property type="match status" value="1"/>
</dbReference>
<dbReference type="Gene3D" id="3.30.565.10">
    <property type="entry name" value="Histidine kinase-like ATPase, C-terminal domain"/>
    <property type="match status" value="1"/>
</dbReference>
<proteinExistence type="predicted"/>
<evidence type="ECO:0000256" key="2">
    <source>
        <dbReference type="ARBA" id="ARBA00012438"/>
    </source>
</evidence>